<name>A0A3G5A1K8_9VIRU</name>
<proteinExistence type="predicted"/>
<gene>
    <name evidence="1" type="ORF">Harvfovirus16_8</name>
</gene>
<organism evidence="1">
    <name type="scientific">Harvfovirus sp</name>
    <dbReference type="NCBI Taxonomy" id="2487768"/>
    <lineage>
        <taxon>Viruses</taxon>
        <taxon>Varidnaviria</taxon>
        <taxon>Bamfordvirae</taxon>
        <taxon>Nucleocytoviricota</taxon>
        <taxon>Megaviricetes</taxon>
        <taxon>Imitervirales</taxon>
        <taxon>Mimiviridae</taxon>
        <taxon>Klosneuvirinae</taxon>
    </lineage>
</organism>
<reference evidence="1" key="1">
    <citation type="submission" date="2018-10" db="EMBL/GenBank/DDBJ databases">
        <title>Hidden diversity of soil giant viruses.</title>
        <authorList>
            <person name="Schulz F."/>
            <person name="Alteio L."/>
            <person name="Goudeau D."/>
            <person name="Ryan E.M."/>
            <person name="Malmstrom R.R."/>
            <person name="Blanchard J."/>
            <person name="Woyke T."/>
        </authorList>
    </citation>
    <scope>NUCLEOTIDE SEQUENCE</scope>
    <source>
        <strain evidence="1">HAV1</strain>
    </source>
</reference>
<dbReference type="EMBL" id="MK072258">
    <property type="protein sequence ID" value="AYV81097.1"/>
    <property type="molecule type" value="Genomic_DNA"/>
</dbReference>
<sequence>MNYTISIEKKLCKLSVFVDKIFVTPSLLETNFGRKNPKKRTCLPKFTKSHDRVIHLNNKLDVKWIKSFRDYRTEWI</sequence>
<accession>A0A3G5A1K8</accession>
<protein>
    <submittedName>
        <fullName evidence="1">Uncharacterized protein</fullName>
    </submittedName>
</protein>
<evidence type="ECO:0000313" key="1">
    <source>
        <dbReference type="EMBL" id="AYV81097.1"/>
    </source>
</evidence>